<evidence type="ECO:0000256" key="1">
    <source>
        <dbReference type="PIRSR" id="PIRSR613078-1"/>
    </source>
</evidence>
<evidence type="ECO:0000313" key="4">
    <source>
        <dbReference type="Proteomes" id="UP000199013"/>
    </source>
</evidence>
<feature type="active site" description="Proton donor/acceptor" evidence="1">
    <location>
        <position position="77"/>
    </location>
</feature>
<feature type="active site" description="Tele-phosphohistidine intermediate" evidence="1">
    <location>
        <position position="8"/>
    </location>
</feature>
<dbReference type="EMBL" id="FLUV01000959">
    <property type="protein sequence ID" value="SBW22202.1"/>
    <property type="molecule type" value="Genomic_DNA"/>
</dbReference>
<feature type="binding site" evidence="2">
    <location>
        <begin position="103"/>
        <end position="104"/>
    </location>
    <ligand>
        <name>substrate</name>
    </ligand>
</feature>
<dbReference type="InterPro" id="IPR050275">
    <property type="entry name" value="PGM_Phosphatase"/>
</dbReference>
<sequence length="238" mass="25282">MRVLLWRHGRTSWNDLGRFQGHADPPLDATGRAQARLVAPAVRALVPDVVVSSDLLRCRATAAELGLAVRADARLREISVGAWSGLTAEQAAVRFPEEAAAWRRGEDVRRGGGETYEEVGARAIGVVEDLVAEELSGGDGLAVLVLHGGTARALIGRMLDMPPPMWWRFGPLGNCRWSLLRRSNGKFRLVEHNSGPLAAAHSDDLGTLAAGLPAQAALTAAGTETVPDIEPVHSPSAS</sequence>
<dbReference type="InterPro" id="IPR013078">
    <property type="entry name" value="His_Pase_superF_clade-1"/>
</dbReference>
<proteinExistence type="predicted"/>
<evidence type="ECO:0000313" key="3">
    <source>
        <dbReference type="EMBL" id="SBW22202.1"/>
    </source>
</evidence>
<dbReference type="SMART" id="SM00855">
    <property type="entry name" value="PGAM"/>
    <property type="match status" value="1"/>
</dbReference>
<feature type="binding site" evidence="2">
    <location>
        <begin position="7"/>
        <end position="14"/>
    </location>
    <ligand>
        <name>substrate</name>
    </ligand>
</feature>
<protein>
    <submittedName>
        <fullName evidence="3">Phosphoglycerate mutase</fullName>
    </submittedName>
</protein>
<feature type="binding site" evidence="2">
    <location>
        <position position="57"/>
    </location>
    <ligand>
        <name>substrate</name>
    </ligand>
</feature>
<dbReference type="GO" id="GO:0005737">
    <property type="term" value="C:cytoplasm"/>
    <property type="evidence" value="ECO:0007669"/>
    <property type="project" value="TreeGrafter"/>
</dbReference>
<dbReference type="PANTHER" id="PTHR48100:SF62">
    <property type="entry name" value="GLUCOSYL-3-PHOSPHOGLYCERATE PHOSPHATASE"/>
    <property type="match status" value="1"/>
</dbReference>
<dbReference type="Gene3D" id="3.40.50.1240">
    <property type="entry name" value="Phosphoglycerate mutase-like"/>
    <property type="match status" value="1"/>
</dbReference>
<organism evidence="3 4">
    <name type="scientific">Candidatus Protofrankia californiensis</name>
    <dbReference type="NCBI Taxonomy" id="1839754"/>
    <lineage>
        <taxon>Bacteria</taxon>
        <taxon>Bacillati</taxon>
        <taxon>Actinomycetota</taxon>
        <taxon>Actinomycetes</taxon>
        <taxon>Frankiales</taxon>
        <taxon>Frankiaceae</taxon>
        <taxon>Protofrankia</taxon>
    </lineage>
</organism>
<dbReference type="AlphaFoldDB" id="A0A1C3NX97"/>
<dbReference type="InterPro" id="IPR029033">
    <property type="entry name" value="His_PPase_superfam"/>
</dbReference>
<evidence type="ECO:0000256" key="2">
    <source>
        <dbReference type="PIRSR" id="PIRSR613078-2"/>
    </source>
</evidence>
<dbReference type="CDD" id="cd07067">
    <property type="entry name" value="HP_PGM_like"/>
    <property type="match status" value="1"/>
</dbReference>
<dbReference type="SUPFAM" id="SSF53254">
    <property type="entry name" value="Phosphoglycerate mutase-like"/>
    <property type="match status" value="1"/>
</dbReference>
<reference evidence="4" key="1">
    <citation type="submission" date="2016-02" db="EMBL/GenBank/DDBJ databases">
        <authorList>
            <person name="Wibberg D."/>
        </authorList>
    </citation>
    <scope>NUCLEOTIDE SEQUENCE [LARGE SCALE GENOMIC DNA]</scope>
</reference>
<dbReference type="Pfam" id="PF00300">
    <property type="entry name" value="His_Phos_1"/>
    <property type="match status" value="1"/>
</dbReference>
<dbReference type="PANTHER" id="PTHR48100">
    <property type="entry name" value="BROAD-SPECIFICITY PHOSPHATASE YOR283W-RELATED"/>
    <property type="match status" value="1"/>
</dbReference>
<keyword evidence="4" id="KW-1185">Reference proteome</keyword>
<name>A0A1C3NX97_9ACTN</name>
<gene>
    <name evidence="3" type="ORF">FDG2_2291</name>
</gene>
<dbReference type="Proteomes" id="UP000199013">
    <property type="component" value="Unassembled WGS sequence"/>
</dbReference>
<dbReference type="GO" id="GO:0016791">
    <property type="term" value="F:phosphatase activity"/>
    <property type="evidence" value="ECO:0007669"/>
    <property type="project" value="TreeGrafter"/>
</dbReference>
<accession>A0A1C3NX97</accession>